<protein>
    <submittedName>
        <fullName evidence="9">SLAM family member 5-like</fullName>
    </submittedName>
</protein>
<evidence type="ECO:0000256" key="6">
    <source>
        <dbReference type="SAM" id="Phobius"/>
    </source>
</evidence>
<accession>A0A6J1VQ62</accession>
<evidence type="ECO:0000256" key="7">
    <source>
        <dbReference type="SAM" id="SignalP"/>
    </source>
</evidence>
<dbReference type="GeneID" id="113426977"/>
<feature type="signal peptide" evidence="7">
    <location>
        <begin position="1"/>
        <end position="17"/>
    </location>
</feature>
<keyword evidence="6" id="KW-0812">Transmembrane</keyword>
<dbReference type="AlphaFoldDB" id="A0A6J1VQ62"/>
<reference evidence="9" key="1">
    <citation type="submission" date="2025-08" db="UniProtKB">
        <authorList>
            <consortium name="RefSeq"/>
        </authorList>
    </citation>
    <scope>IDENTIFICATION</scope>
</reference>
<evidence type="ECO:0000313" key="9">
    <source>
        <dbReference type="RefSeq" id="XP_026545216.1"/>
    </source>
</evidence>
<evidence type="ECO:0000256" key="1">
    <source>
        <dbReference type="ARBA" id="ARBA00004370"/>
    </source>
</evidence>
<evidence type="ECO:0000256" key="5">
    <source>
        <dbReference type="SAM" id="MobiDB-lite"/>
    </source>
</evidence>
<feature type="chain" id="PRO_5026966709" evidence="7">
    <location>
        <begin position="18"/>
        <end position="376"/>
    </location>
</feature>
<dbReference type="InterPro" id="IPR015631">
    <property type="entry name" value="CD2/SLAM_rcpt"/>
</dbReference>
<dbReference type="PANTHER" id="PTHR12080">
    <property type="entry name" value="SIGNALING LYMPHOCYTIC ACTIVATION MOLECULE"/>
    <property type="match status" value="1"/>
</dbReference>
<evidence type="ECO:0000256" key="4">
    <source>
        <dbReference type="ARBA" id="ARBA00023180"/>
    </source>
</evidence>
<dbReference type="InterPro" id="IPR013783">
    <property type="entry name" value="Ig-like_fold"/>
</dbReference>
<evidence type="ECO:0000313" key="8">
    <source>
        <dbReference type="Proteomes" id="UP000504612"/>
    </source>
</evidence>
<keyword evidence="6" id="KW-1133">Transmembrane helix</keyword>
<evidence type="ECO:0000256" key="3">
    <source>
        <dbReference type="ARBA" id="ARBA00023136"/>
    </source>
</evidence>
<organism evidence="8 9">
    <name type="scientific">Notechis scutatus</name>
    <name type="common">mainland tiger snake</name>
    <dbReference type="NCBI Taxonomy" id="8663"/>
    <lineage>
        <taxon>Eukaryota</taxon>
        <taxon>Metazoa</taxon>
        <taxon>Chordata</taxon>
        <taxon>Craniata</taxon>
        <taxon>Vertebrata</taxon>
        <taxon>Euteleostomi</taxon>
        <taxon>Lepidosauria</taxon>
        <taxon>Squamata</taxon>
        <taxon>Bifurcata</taxon>
        <taxon>Unidentata</taxon>
        <taxon>Episquamata</taxon>
        <taxon>Toxicofera</taxon>
        <taxon>Serpentes</taxon>
        <taxon>Colubroidea</taxon>
        <taxon>Elapidae</taxon>
        <taxon>Hydrophiinae</taxon>
        <taxon>Notechis</taxon>
    </lineage>
</organism>
<keyword evidence="4" id="KW-0325">Glycoprotein</keyword>
<sequence length="376" mass="41665">MSHKIFLSLWFSALLLGTDIEAKVNGVLGQSVTFQVKFSPPFDTISWTKVVGNKSEIIAVGSFKEPCDLLVPDPAYRQRVDTSEDCRELHLRHLKKEDAGRFTAGIIPPGAEKVDESFDLQIFRRLLDSEMKVTCAEVGNGTWKLDCSTGTWEDGVKFSWPSDVQSKNPPLGSSVTLTSHDLNLNVTCVAENPVSRASTTVSLEKVCAEEKPETEAPQINDKQLPSNLWIVAVIVAVVILLLAVAILIRVLMKKAAKRNQHITTRSDIENSPRSDSTLIGNQPKETRRKTNQPARTAAKNIQEMPHTVYAAVQHPKQNPLQTDDEKIQKGRRSHQNQGEKTIYSEITKAQESEDPNSCKTIYETVQSPPSIKSSGP</sequence>
<feature type="transmembrane region" description="Helical" evidence="6">
    <location>
        <begin position="228"/>
        <end position="251"/>
    </location>
</feature>
<keyword evidence="3 6" id="KW-0472">Membrane</keyword>
<evidence type="ECO:0000256" key="2">
    <source>
        <dbReference type="ARBA" id="ARBA00022729"/>
    </source>
</evidence>
<dbReference type="Proteomes" id="UP000504612">
    <property type="component" value="Unplaced"/>
</dbReference>
<gene>
    <name evidence="9" type="primary">LOC113426977</name>
</gene>
<dbReference type="PANTHER" id="PTHR12080:SF55">
    <property type="entry name" value="LYMPHOCYTE FUNCTION-ASSOCIATED ANTIGEN 3"/>
    <property type="match status" value="1"/>
</dbReference>
<dbReference type="GO" id="GO:0016020">
    <property type="term" value="C:membrane"/>
    <property type="evidence" value="ECO:0007669"/>
    <property type="project" value="UniProtKB-SubCell"/>
</dbReference>
<dbReference type="RefSeq" id="XP_026545216.1">
    <property type="nucleotide sequence ID" value="XM_026689431.1"/>
</dbReference>
<comment type="subcellular location">
    <subcellularLocation>
        <location evidence="1">Membrane</location>
    </subcellularLocation>
</comment>
<feature type="region of interest" description="Disordered" evidence="5">
    <location>
        <begin position="312"/>
        <end position="376"/>
    </location>
</feature>
<feature type="region of interest" description="Disordered" evidence="5">
    <location>
        <begin position="259"/>
        <end position="296"/>
    </location>
</feature>
<dbReference type="Gene3D" id="2.60.40.10">
    <property type="entry name" value="Immunoglobulins"/>
    <property type="match status" value="2"/>
</dbReference>
<keyword evidence="2 7" id="KW-0732">Signal</keyword>
<feature type="compositionally biased region" description="Polar residues" evidence="5">
    <location>
        <begin position="355"/>
        <end position="376"/>
    </location>
</feature>
<dbReference type="SUPFAM" id="SSF48726">
    <property type="entry name" value="Immunoglobulin"/>
    <property type="match status" value="1"/>
</dbReference>
<dbReference type="InterPro" id="IPR036179">
    <property type="entry name" value="Ig-like_dom_sf"/>
</dbReference>
<dbReference type="KEGG" id="nss:113426977"/>
<name>A0A6J1VQ62_9SAUR</name>
<proteinExistence type="predicted"/>
<keyword evidence="8" id="KW-1185">Reference proteome</keyword>